<evidence type="ECO:0000313" key="2">
    <source>
        <dbReference type="EMBL" id="MDP2565822.1"/>
    </source>
</evidence>
<dbReference type="SUPFAM" id="SSF56300">
    <property type="entry name" value="Metallo-dependent phosphatases"/>
    <property type="match status" value="1"/>
</dbReference>
<sequence length="224" mass="24671">MKHIILDGNPAGSDYVISDVNGCLSVLTSLLNSVNFSSNDRLFLVGNIIDKGAHSKELIDFTSADNIFPILGSSELIMCMALHPQASRSTSELFMEQWDLHGGQWRHSLTKSELSRLYSIVSKWPLSVTVKGDSVFGMVHSEPPFDNWEQFVSSELSYEVLNDATTGQTILQGSRDGYIAGVDCVVCGHTQLARPPVIVGNCRFINHGIVIGRKAKIYKLEDLL</sequence>
<evidence type="ECO:0000313" key="3">
    <source>
        <dbReference type="Proteomes" id="UP001177212"/>
    </source>
</evidence>
<dbReference type="Gene3D" id="3.60.21.10">
    <property type="match status" value="1"/>
</dbReference>
<dbReference type="EMBL" id="JAUYVT010000014">
    <property type="protein sequence ID" value="MDP2565822.1"/>
    <property type="molecule type" value="Genomic_DNA"/>
</dbReference>
<accession>A0ABT9FGB6</accession>
<dbReference type="Proteomes" id="UP001177212">
    <property type="component" value="Unassembled WGS sequence"/>
</dbReference>
<evidence type="ECO:0000259" key="1">
    <source>
        <dbReference type="Pfam" id="PF00149"/>
    </source>
</evidence>
<feature type="domain" description="Calcineurin-like phosphoesterase" evidence="1">
    <location>
        <begin position="16"/>
        <end position="190"/>
    </location>
</feature>
<comment type="caution">
    <text evidence="2">The sequence shown here is derived from an EMBL/GenBank/DDBJ whole genome shotgun (WGS) entry which is preliminary data.</text>
</comment>
<dbReference type="InterPro" id="IPR050126">
    <property type="entry name" value="Ap4A_hydrolase"/>
</dbReference>
<keyword evidence="3" id="KW-1185">Reference proteome</keyword>
<gene>
    <name evidence="2" type="ORF">Q8W34_14340</name>
</gene>
<dbReference type="PANTHER" id="PTHR42850">
    <property type="entry name" value="METALLOPHOSPHOESTERASE"/>
    <property type="match status" value="1"/>
</dbReference>
<protein>
    <submittedName>
        <fullName evidence="2">Metallophosphoesterase</fullName>
    </submittedName>
</protein>
<reference evidence="2" key="1">
    <citation type="submission" date="2023-07" db="EMBL/GenBank/DDBJ databases">
        <title>Genome content predicts the carbon catabolic preferences of heterotrophic bacteria.</title>
        <authorList>
            <person name="Gralka M."/>
        </authorList>
    </citation>
    <scope>NUCLEOTIDE SEQUENCE</scope>
    <source>
        <strain evidence="2">4G09</strain>
    </source>
</reference>
<organism evidence="2 3">
    <name type="scientific">Pseudoalteromonas marina</name>
    <dbReference type="NCBI Taxonomy" id="267375"/>
    <lineage>
        <taxon>Bacteria</taxon>
        <taxon>Pseudomonadati</taxon>
        <taxon>Pseudomonadota</taxon>
        <taxon>Gammaproteobacteria</taxon>
        <taxon>Alteromonadales</taxon>
        <taxon>Pseudoalteromonadaceae</taxon>
        <taxon>Pseudoalteromonas</taxon>
    </lineage>
</organism>
<proteinExistence type="predicted"/>
<dbReference type="RefSeq" id="WP_305472565.1">
    <property type="nucleotide sequence ID" value="NZ_JAUYVT010000014.1"/>
</dbReference>
<dbReference type="Pfam" id="PF00149">
    <property type="entry name" value="Metallophos"/>
    <property type="match status" value="1"/>
</dbReference>
<dbReference type="PANTHER" id="PTHR42850:SF10">
    <property type="entry name" value="SERINE_THREONINE-PROTEIN PHOSPHATASE 1"/>
    <property type="match status" value="1"/>
</dbReference>
<dbReference type="InterPro" id="IPR004843">
    <property type="entry name" value="Calcineurin-like_PHP"/>
</dbReference>
<dbReference type="InterPro" id="IPR029052">
    <property type="entry name" value="Metallo-depent_PP-like"/>
</dbReference>
<name>A0ABT9FGB6_9GAMM</name>